<sequence length="75" mass="8116">MSTTIGAGEFKSKCLKLLDEVARTNEPLVITKHGRPVAKVVPMPPEGDLVGSMRGSVVWQGDIISPLENEWEAAQ</sequence>
<evidence type="ECO:0000313" key="4">
    <source>
        <dbReference type="Proteomes" id="UP000264702"/>
    </source>
</evidence>
<comment type="function">
    <text evidence="2">Antitoxin component of a type II toxin-antitoxin (TA) system.</text>
</comment>
<comment type="caution">
    <text evidence="3">The sequence shown here is derived from an EMBL/GenBank/DDBJ whole genome shotgun (WGS) entry which is preliminary data.</text>
</comment>
<dbReference type="RefSeq" id="WP_117298529.1">
    <property type="nucleotide sequence ID" value="NZ_QVQT02000002.1"/>
</dbReference>
<dbReference type="EMBL" id="QVQT01000002">
    <property type="protein sequence ID" value="RFU17782.1"/>
    <property type="molecule type" value="Genomic_DNA"/>
</dbReference>
<gene>
    <name evidence="3" type="ORF">D0Y96_06605</name>
</gene>
<comment type="similarity">
    <text evidence="1 2">Belongs to the phD/YefM antitoxin family.</text>
</comment>
<organism evidence="3 4">
    <name type="scientific">Paracidobacterium acidisoli</name>
    <dbReference type="NCBI Taxonomy" id="2303751"/>
    <lineage>
        <taxon>Bacteria</taxon>
        <taxon>Pseudomonadati</taxon>
        <taxon>Acidobacteriota</taxon>
        <taxon>Terriglobia</taxon>
        <taxon>Terriglobales</taxon>
        <taxon>Acidobacteriaceae</taxon>
        <taxon>Paracidobacterium</taxon>
    </lineage>
</organism>
<proteinExistence type="inferred from homology"/>
<dbReference type="Gene3D" id="3.40.1620.10">
    <property type="entry name" value="YefM-like domain"/>
    <property type="match status" value="1"/>
</dbReference>
<dbReference type="Pfam" id="PF02604">
    <property type="entry name" value="PhdYeFM_antitox"/>
    <property type="match status" value="1"/>
</dbReference>
<evidence type="ECO:0000256" key="2">
    <source>
        <dbReference type="RuleBase" id="RU362080"/>
    </source>
</evidence>
<dbReference type="Proteomes" id="UP000264702">
    <property type="component" value="Unassembled WGS sequence"/>
</dbReference>
<reference evidence="3 4" key="1">
    <citation type="submission" date="2018-08" db="EMBL/GenBank/DDBJ databases">
        <title>Acidipila sp. 4G-K13, an acidobacterium isolated from forest soil.</title>
        <authorList>
            <person name="Gao Z.-H."/>
            <person name="Qiu L.-H."/>
        </authorList>
    </citation>
    <scope>NUCLEOTIDE SEQUENCE [LARGE SCALE GENOMIC DNA]</scope>
    <source>
        <strain evidence="3 4">4G-K13</strain>
    </source>
</reference>
<evidence type="ECO:0000256" key="1">
    <source>
        <dbReference type="ARBA" id="ARBA00009981"/>
    </source>
</evidence>
<dbReference type="OrthoDB" id="963455at2"/>
<protein>
    <recommendedName>
        <fullName evidence="2">Antitoxin</fullName>
    </recommendedName>
</protein>
<dbReference type="AlphaFoldDB" id="A0A372IS72"/>
<dbReference type="SUPFAM" id="SSF143120">
    <property type="entry name" value="YefM-like"/>
    <property type="match status" value="1"/>
</dbReference>
<name>A0A372IS72_9BACT</name>
<dbReference type="NCBIfam" id="TIGR01552">
    <property type="entry name" value="phd_fam"/>
    <property type="match status" value="1"/>
</dbReference>
<dbReference type="InterPro" id="IPR036165">
    <property type="entry name" value="YefM-like_sf"/>
</dbReference>
<keyword evidence="4" id="KW-1185">Reference proteome</keyword>
<dbReference type="InterPro" id="IPR006442">
    <property type="entry name" value="Antitoxin_Phd/YefM"/>
</dbReference>
<accession>A0A372IS72</accession>
<evidence type="ECO:0000313" key="3">
    <source>
        <dbReference type="EMBL" id="RFU17782.1"/>
    </source>
</evidence>